<organism evidence="4 5">
    <name type="scientific">Thalassiosira oceanica</name>
    <name type="common">Marine diatom</name>
    <dbReference type="NCBI Taxonomy" id="159749"/>
    <lineage>
        <taxon>Eukaryota</taxon>
        <taxon>Sar</taxon>
        <taxon>Stramenopiles</taxon>
        <taxon>Ochrophyta</taxon>
        <taxon>Bacillariophyta</taxon>
        <taxon>Coscinodiscophyceae</taxon>
        <taxon>Thalassiosirophycidae</taxon>
        <taxon>Thalassiosirales</taxon>
        <taxon>Thalassiosiraceae</taxon>
        <taxon>Thalassiosira</taxon>
    </lineage>
</organism>
<reference evidence="4 5" key="1">
    <citation type="journal article" date="2012" name="Genome Biol.">
        <title>Genome and low-iron response of an oceanic diatom adapted to chronic iron limitation.</title>
        <authorList>
            <person name="Lommer M."/>
            <person name="Specht M."/>
            <person name="Roy A.S."/>
            <person name="Kraemer L."/>
            <person name="Andreson R."/>
            <person name="Gutowska M.A."/>
            <person name="Wolf J."/>
            <person name="Bergner S.V."/>
            <person name="Schilhabel M.B."/>
            <person name="Klostermeier U.C."/>
            <person name="Beiko R.G."/>
            <person name="Rosenstiel P."/>
            <person name="Hippler M."/>
            <person name="Laroche J."/>
        </authorList>
    </citation>
    <scope>NUCLEOTIDE SEQUENCE [LARGE SCALE GENOMIC DNA]</scope>
    <source>
        <strain evidence="4 5">CCMP1005</strain>
    </source>
</reference>
<dbReference type="InterPro" id="IPR035979">
    <property type="entry name" value="RBD_domain_sf"/>
</dbReference>
<dbReference type="GO" id="GO:0003723">
    <property type="term" value="F:RNA binding"/>
    <property type="evidence" value="ECO:0007669"/>
    <property type="project" value="UniProtKB-UniRule"/>
</dbReference>
<dbReference type="Proteomes" id="UP000266841">
    <property type="component" value="Unassembled WGS sequence"/>
</dbReference>
<evidence type="ECO:0000256" key="1">
    <source>
        <dbReference type="PROSITE-ProRule" id="PRU00176"/>
    </source>
</evidence>
<dbReference type="SUPFAM" id="SSF54928">
    <property type="entry name" value="RNA-binding domain, RBD"/>
    <property type="match status" value="1"/>
</dbReference>
<sequence length="349" mass="38716">IEPAASGQVTGDQRNADSIFSTNERSSYDAGKPLQPQSYDYEHGGPLGAPQLQQVYTYTETCNSTIQSFLQSWQQFPLSPLGQNFQSPPDKPQVVTPQEEVIMSNYSNLFKLPYGADHNSFSSGSDEYYPGKLDGSQDELDNYKNQDLEAFRSGVVSAVVGVEGMLSFAIAKALTEPYETDIGEGDANNANGIIEASCLCETYDWLKRVDRTNLTVDSAREYLQEMPNRIAMKVVYGVTNPMQGVHIVHACATILGLDLKKELPPTTLVITGMRKTNDLEQGHKYIIKAFKPLGKIEEAAISPNNRGFGFVRFIKPESVQKALKKYRKYSIDIQDVSVSIKTLKSELSR</sequence>
<keyword evidence="1" id="KW-0694">RNA-binding</keyword>
<keyword evidence="5" id="KW-1185">Reference proteome</keyword>
<feature type="domain" description="RRM" evidence="3">
    <location>
        <begin position="266"/>
        <end position="349"/>
    </location>
</feature>
<dbReference type="Pfam" id="PF00076">
    <property type="entry name" value="RRM_1"/>
    <property type="match status" value="1"/>
</dbReference>
<feature type="non-terminal residue" evidence="4">
    <location>
        <position position="1"/>
    </location>
</feature>
<evidence type="ECO:0000313" key="5">
    <source>
        <dbReference type="Proteomes" id="UP000266841"/>
    </source>
</evidence>
<comment type="caution">
    <text evidence="4">The sequence shown here is derived from an EMBL/GenBank/DDBJ whole genome shotgun (WGS) entry which is preliminary data.</text>
</comment>
<dbReference type="InterPro" id="IPR000504">
    <property type="entry name" value="RRM_dom"/>
</dbReference>
<evidence type="ECO:0000313" key="4">
    <source>
        <dbReference type="EMBL" id="EJK47453.1"/>
    </source>
</evidence>
<dbReference type="CDD" id="cd00590">
    <property type="entry name" value="RRM_SF"/>
    <property type="match status" value="1"/>
</dbReference>
<gene>
    <name evidence="4" type="ORF">THAOC_33818</name>
</gene>
<dbReference type="OrthoDB" id="47957at2759"/>
<dbReference type="AlphaFoldDB" id="K0R3I6"/>
<dbReference type="SMART" id="SM00360">
    <property type="entry name" value="RRM"/>
    <property type="match status" value="1"/>
</dbReference>
<accession>K0R3I6</accession>
<dbReference type="PROSITE" id="PS50102">
    <property type="entry name" value="RRM"/>
    <property type="match status" value="1"/>
</dbReference>
<evidence type="ECO:0000259" key="3">
    <source>
        <dbReference type="PROSITE" id="PS50102"/>
    </source>
</evidence>
<feature type="compositionally biased region" description="Polar residues" evidence="2">
    <location>
        <begin position="7"/>
        <end position="25"/>
    </location>
</feature>
<proteinExistence type="predicted"/>
<dbReference type="EMBL" id="AGNL01046940">
    <property type="protein sequence ID" value="EJK47453.1"/>
    <property type="molecule type" value="Genomic_DNA"/>
</dbReference>
<protein>
    <recommendedName>
        <fullName evidence="3">RRM domain-containing protein</fullName>
    </recommendedName>
</protein>
<dbReference type="InterPro" id="IPR012677">
    <property type="entry name" value="Nucleotide-bd_a/b_plait_sf"/>
</dbReference>
<dbReference type="Gene3D" id="3.30.70.330">
    <property type="match status" value="1"/>
</dbReference>
<evidence type="ECO:0000256" key="2">
    <source>
        <dbReference type="SAM" id="MobiDB-lite"/>
    </source>
</evidence>
<name>K0R3I6_THAOC</name>
<feature type="region of interest" description="Disordered" evidence="2">
    <location>
        <begin position="1"/>
        <end position="38"/>
    </location>
</feature>
<dbReference type="eggNOG" id="ENOG502RWRR">
    <property type="taxonomic scope" value="Eukaryota"/>
</dbReference>